<dbReference type="AlphaFoldDB" id="A0A7S4UPH9"/>
<sequence length="207" mass="23922">MILRRDRVCMSRIAGLLLMAHLAFNGVDIVHADQTAIAGCNTVFVLRLRGGGLLKKLQKWLPLDEEEKRIMKAFRNGGITKLHQGPSKRDRAVLARRDEDRKKDSVRQRHRRAYQVAEKVQKAIEMRSNPSRALMSARVPRKEERDSNLLYIKPRSARKSSALSLKGEEVDTNKVGWRWDQAQITKMKGEQEYLASMRERQFQGRKS</sequence>
<gene>
    <name evidence="3" type="ORF">GTHE00462_LOCUS27657</name>
</gene>
<evidence type="ECO:0000256" key="1">
    <source>
        <dbReference type="SAM" id="MobiDB-lite"/>
    </source>
</evidence>
<name>A0A7S4UPH9_GUITH</name>
<dbReference type="EMBL" id="HBKN01035452">
    <property type="protein sequence ID" value="CAE2321624.1"/>
    <property type="molecule type" value="Transcribed_RNA"/>
</dbReference>
<keyword evidence="2" id="KW-0732">Signal</keyword>
<protein>
    <submittedName>
        <fullName evidence="3">Uncharacterized protein</fullName>
    </submittedName>
</protein>
<feature type="region of interest" description="Disordered" evidence="1">
    <location>
        <begin position="79"/>
        <end position="109"/>
    </location>
</feature>
<feature type="signal peptide" evidence="2">
    <location>
        <begin position="1"/>
        <end position="32"/>
    </location>
</feature>
<proteinExistence type="predicted"/>
<accession>A0A7S4UPH9</accession>
<reference evidence="3" key="1">
    <citation type="submission" date="2021-01" db="EMBL/GenBank/DDBJ databases">
        <authorList>
            <person name="Corre E."/>
            <person name="Pelletier E."/>
            <person name="Niang G."/>
            <person name="Scheremetjew M."/>
            <person name="Finn R."/>
            <person name="Kale V."/>
            <person name="Holt S."/>
            <person name="Cochrane G."/>
            <person name="Meng A."/>
            <person name="Brown T."/>
            <person name="Cohen L."/>
        </authorList>
    </citation>
    <scope>NUCLEOTIDE SEQUENCE</scope>
    <source>
        <strain evidence="3">CCMP 2712</strain>
    </source>
</reference>
<organism evidence="3">
    <name type="scientific">Guillardia theta</name>
    <name type="common">Cryptophyte</name>
    <name type="synonym">Cryptomonas phi</name>
    <dbReference type="NCBI Taxonomy" id="55529"/>
    <lineage>
        <taxon>Eukaryota</taxon>
        <taxon>Cryptophyceae</taxon>
        <taxon>Pyrenomonadales</taxon>
        <taxon>Geminigeraceae</taxon>
        <taxon>Guillardia</taxon>
    </lineage>
</organism>
<evidence type="ECO:0000313" key="3">
    <source>
        <dbReference type="EMBL" id="CAE2321624.1"/>
    </source>
</evidence>
<feature type="compositionally biased region" description="Basic and acidic residues" evidence="1">
    <location>
        <begin position="87"/>
        <end position="107"/>
    </location>
</feature>
<feature type="chain" id="PRO_5030691131" evidence="2">
    <location>
        <begin position="33"/>
        <end position="207"/>
    </location>
</feature>
<evidence type="ECO:0000256" key="2">
    <source>
        <dbReference type="SAM" id="SignalP"/>
    </source>
</evidence>